<gene>
    <name evidence="1" type="ORF">PoB_004385500</name>
</gene>
<dbReference type="EMBL" id="BLXT01004787">
    <property type="protein sequence ID" value="GFO17350.1"/>
    <property type="molecule type" value="Genomic_DNA"/>
</dbReference>
<name>A0AAV4B9S9_9GAST</name>
<dbReference type="AlphaFoldDB" id="A0AAV4B9S9"/>
<accession>A0AAV4B9S9</accession>
<protein>
    <recommendedName>
        <fullName evidence="3">Secreted protein</fullName>
    </recommendedName>
</protein>
<reference evidence="1 2" key="1">
    <citation type="journal article" date="2021" name="Elife">
        <title>Chloroplast acquisition without the gene transfer in kleptoplastic sea slugs, Plakobranchus ocellatus.</title>
        <authorList>
            <person name="Maeda T."/>
            <person name="Takahashi S."/>
            <person name="Yoshida T."/>
            <person name="Shimamura S."/>
            <person name="Takaki Y."/>
            <person name="Nagai Y."/>
            <person name="Toyoda A."/>
            <person name="Suzuki Y."/>
            <person name="Arimoto A."/>
            <person name="Ishii H."/>
            <person name="Satoh N."/>
            <person name="Nishiyama T."/>
            <person name="Hasebe M."/>
            <person name="Maruyama T."/>
            <person name="Minagawa J."/>
            <person name="Obokata J."/>
            <person name="Shigenobu S."/>
        </authorList>
    </citation>
    <scope>NUCLEOTIDE SEQUENCE [LARGE SCALE GENOMIC DNA]</scope>
</reference>
<organism evidence="1 2">
    <name type="scientific">Plakobranchus ocellatus</name>
    <dbReference type="NCBI Taxonomy" id="259542"/>
    <lineage>
        <taxon>Eukaryota</taxon>
        <taxon>Metazoa</taxon>
        <taxon>Spiralia</taxon>
        <taxon>Lophotrochozoa</taxon>
        <taxon>Mollusca</taxon>
        <taxon>Gastropoda</taxon>
        <taxon>Heterobranchia</taxon>
        <taxon>Euthyneura</taxon>
        <taxon>Panpulmonata</taxon>
        <taxon>Sacoglossa</taxon>
        <taxon>Placobranchoidea</taxon>
        <taxon>Plakobranchidae</taxon>
        <taxon>Plakobranchus</taxon>
    </lineage>
</organism>
<dbReference type="Proteomes" id="UP000735302">
    <property type="component" value="Unassembled WGS sequence"/>
</dbReference>
<proteinExistence type="predicted"/>
<sequence length="104" mass="11383">MAAPQSVTIAIISATTIFMSEWPPLIASCTNFAASATPVLWPTLMPGSVRLTKTSDPLPPGTEEVSLYPGSVSSHLQLLNPCTYRHYLLVLWFCAKSEHSDPWH</sequence>
<evidence type="ECO:0008006" key="3">
    <source>
        <dbReference type="Google" id="ProtNLM"/>
    </source>
</evidence>
<keyword evidence="2" id="KW-1185">Reference proteome</keyword>
<comment type="caution">
    <text evidence="1">The sequence shown here is derived from an EMBL/GenBank/DDBJ whole genome shotgun (WGS) entry which is preliminary data.</text>
</comment>
<evidence type="ECO:0000313" key="1">
    <source>
        <dbReference type="EMBL" id="GFO17350.1"/>
    </source>
</evidence>
<evidence type="ECO:0000313" key="2">
    <source>
        <dbReference type="Proteomes" id="UP000735302"/>
    </source>
</evidence>